<feature type="region of interest" description="Disordered" evidence="1">
    <location>
        <begin position="84"/>
        <end position="106"/>
    </location>
</feature>
<feature type="compositionally biased region" description="Low complexity" evidence="1">
    <location>
        <begin position="90"/>
        <end position="105"/>
    </location>
</feature>
<gene>
    <name evidence="2" type="ORF">EVAR_6489_1</name>
</gene>
<evidence type="ECO:0000313" key="2">
    <source>
        <dbReference type="EMBL" id="GBP04257.1"/>
    </source>
</evidence>
<sequence length="308" mass="33867">MQLYFNCGPRLHPVYSRPLLVFGAVTDAVLGVCARGGAPSYVLDSTILDIYSVAIPLLLNDLRKSKLACSLPARDIIVDISQAAPASANGPTSPTTQGPTTTSTQVATDRVTKGVPAHSRIDGESLHAQTVARITWTTIEPPRAAPEPSREAIRRGPPASPRAFAVTGPAVLFGEDIKTVMSVLRTIKSLEISEFAHDLRLYRNAEDKLNILLKYHHLMKCHERPLVHLNFSTSQGSRHPTIAKFMKNVSKRFFDTAESHTNALLHSVAFYEPTQFYHVIRRLRNVLTDPPDALTASESLIEVKDTND</sequence>
<proteinExistence type="predicted"/>
<accession>A0A4C1SSE7</accession>
<keyword evidence="3" id="KW-1185">Reference proteome</keyword>
<dbReference type="AlphaFoldDB" id="A0A4C1SSE7"/>
<evidence type="ECO:0000313" key="3">
    <source>
        <dbReference type="Proteomes" id="UP000299102"/>
    </source>
</evidence>
<dbReference type="EMBL" id="BGZK01000013">
    <property type="protein sequence ID" value="GBP04257.1"/>
    <property type="molecule type" value="Genomic_DNA"/>
</dbReference>
<dbReference type="Proteomes" id="UP000299102">
    <property type="component" value="Unassembled WGS sequence"/>
</dbReference>
<reference evidence="2 3" key="1">
    <citation type="journal article" date="2019" name="Commun. Biol.">
        <title>The bagworm genome reveals a unique fibroin gene that provides high tensile strength.</title>
        <authorList>
            <person name="Kono N."/>
            <person name="Nakamura H."/>
            <person name="Ohtoshi R."/>
            <person name="Tomita M."/>
            <person name="Numata K."/>
            <person name="Arakawa K."/>
        </authorList>
    </citation>
    <scope>NUCLEOTIDE SEQUENCE [LARGE SCALE GENOMIC DNA]</scope>
</reference>
<evidence type="ECO:0000256" key="1">
    <source>
        <dbReference type="SAM" id="MobiDB-lite"/>
    </source>
</evidence>
<organism evidence="2 3">
    <name type="scientific">Eumeta variegata</name>
    <name type="common">Bagworm moth</name>
    <name type="synonym">Eumeta japonica</name>
    <dbReference type="NCBI Taxonomy" id="151549"/>
    <lineage>
        <taxon>Eukaryota</taxon>
        <taxon>Metazoa</taxon>
        <taxon>Ecdysozoa</taxon>
        <taxon>Arthropoda</taxon>
        <taxon>Hexapoda</taxon>
        <taxon>Insecta</taxon>
        <taxon>Pterygota</taxon>
        <taxon>Neoptera</taxon>
        <taxon>Endopterygota</taxon>
        <taxon>Lepidoptera</taxon>
        <taxon>Glossata</taxon>
        <taxon>Ditrysia</taxon>
        <taxon>Tineoidea</taxon>
        <taxon>Psychidae</taxon>
        <taxon>Oiketicinae</taxon>
        <taxon>Eumeta</taxon>
    </lineage>
</organism>
<name>A0A4C1SSE7_EUMVA</name>
<protein>
    <submittedName>
        <fullName evidence="2">Uncharacterized protein</fullName>
    </submittedName>
</protein>
<comment type="caution">
    <text evidence="2">The sequence shown here is derived from an EMBL/GenBank/DDBJ whole genome shotgun (WGS) entry which is preliminary data.</text>
</comment>